<protein>
    <recommendedName>
        <fullName evidence="3">AB hydrolase-1 domain-containing protein</fullName>
    </recommendedName>
</protein>
<gene>
    <name evidence="1" type="ORF">PZE19_06465</name>
</gene>
<dbReference type="Gene3D" id="3.40.50.1820">
    <property type="entry name" value="alpha/beta hydrolase"/>
    <property type="match status" value="1"/>
</dbReference>
<dbReference type="EMBL" id="JARRAG010000001">
    <property type="protein sequence ID" value="MDG3003402.1"/>
    <property type="molecule type" value="Genomic_DNA"/>
</dbReference>
<evidence type="ECO:0000313" key="2">
    <source>
        <dbReference type="Proteomes" id="UP001216907"/>
    </source>
</evidence>
<name>A0ABT6F742_9BACT</name>
<dbReference type="InterPro" id="IPR029058">
    <property type="entry name" value="AB_hydrolase_fold"/>
</dbReference>
<accession>A0ABT6F742</accession>
<dbReference type="PANTHER" id="PTHR37946">
    <property type="entry name" value="SLL1969 PROTEIN"/>
    <property type="match status" value="1"/>
</dbReference>
<organism evidence="1 2">
    <name type="scientific">Paludisphaera mucosa</name>
    <dbReference type="NCBI Taxonomy" id="3030827"/>
    <lineage>
        <taxon>Bacteria</taxon>
        <taxon>Pseudomonadati</taxon>
        <taxon>Planctomycetota</taxon>
        <taxon>Planctomycetia</taxon>
        <taxon>Isosphaerales</taxon>
        <taxon>Isosphaeraceae</taxon>
        <taxon>Paludisphaera</taxon>
    </lineage>
</organism>
<dbReference type="SUPFAM" id="SSF53474">
    <property type="entry name" value="alpha/beta-Hydrolases"/>
    <property type="match status" value="1"/>
</dbReference>
<dbReference type="RefSeq" id="WP_277859753.1">
    <property type="nucleotide sequence ID" value="NZ_JARRAG010000001.1"/>
</dbReference>
<keyword evidence="2" id="KW-1185">Reference proteome</keyword>
<sequence length="345" mass="37922">MRTRSVAFGADPALPLRADLGVASAQARAIQEERGPFALAGFARPELMLDKADIRMLEPYQKGRSPILLIHGLLDDPFLFNDMIVALQRTPGFLDRHQIWVFRYPTGVTFIRSASILRAKIEEISAAVDPGAADPAMSDWTLLGYSMGGLLTRLQISWSDDAVWNVVSNRPVDGLTMSDDARKTVRNLFFFEPSPRVKRAVFIATPHDGASPEIAVASWLATRIIQRPADTRQLVTEIENANPGALKPGLRDLPSSVDTLASYSPLLPAIRRLTINPEVTIHTIAGTGLHSPESGRGRGDLVVPLTSAHLDEAVSEHHVRATHSDIYYNRDTIDEVRRILGFADP</sequence>
<dbReference type="Proteomes" id="UP001216907">
    <property type="component" value="Unassembled WGS sequence"/>
</dbReference>
<comment type="caution">
    <text evidence="1">The sequence shown here is derived from an EMBL/GenBank/DDBJ whole genome shotgun (WGS) entry which is preliminary data.</text>
</comment>
<reference evidence="1 2" key="1">
    <citation type="submission" date="2023-03" db="EMBL/GenBank/DDBJ databases">
        <title>Paludisphaera mucosa sp. nov. a novel planctomycete from northern fen.</title>
        <authorList>
            <person name="Ivanova A."/>
        </authorList>
    </citation>
    <scope>NUCLEOTIDE SEQUENCE [LARGE SCALE GENOMIC DNA]</scope>
    <source>
        <strain evidence="1 2">Pla2</strain>
    </source>
</reference>
<dbReference type="PANTHER" id="PTHR37946:SF1">
    <property type="entry name" value="SLL1969 PROTEIN"/>
    <property type="match status" value="1"/>
</dbReference>
<evidence type="ECO:0008006" key="3">
    <source>
        <dbReference type="Google" id="ProtNLM"/>
    </source>
</evidence>
<evidence type="ECO:0000313" key="1">
    <source>
        <dbReference type="EMBL" id="MDG3003402.1"/>
    </source>
</evidence>
<proteinExistence type="predicted"/>